<protein>
    <submittedName>
        <fullName evidence="5">Non-symbiotic hemoglobin 2</fullName>
    </submittedName>
</protein>
<comment type="catalytic activity">
    <reaction evidence="4">
        <text>Fe(III)-heme b-[protein] + nitric oxide + H2O = Fe(II)-heme b-[protein] + nitrite + 2 H(+)</text>
        <dbReference type="Rhea" id="RHEA:77711"/>
        <dbReference type="Rhea" id="RHEA-COMP:18975"/>
        <dbReference type="Rhea" id="RHEA-COMP:18976"/>
        <dbReference type="ChEBI" id="CHEBI:15377"/>
        <dbReference type="ChEBI" id="CHEBI:15378"/>
        <dbReference type="ChEBI" id="CHEBI:16301"/>
        <dbReference type="ChEBI" id="CHEBI:16480"/>
        <dbReference type="ChEBI" id="CHEBI:55376"/>
        <dbReference type="ChEBI" id="CHEBI:60344"/>
    </reaction>
    <physiologicalReaction direction="right-to-left" evidence="4">
        <dbReference type="Rhea" id="RHEA:77713"/>
    </physiologicalReaction>
</comment>
<evidence type="ECO:0000313" key="6">
    <source>
        <dbReference type="Proteomes" id="UP001412067"/>
    </source>
</evidence>
<dbReference type="Proteomes" id="UP001412067">
    <property type="component" value="Unassembled WGS sequence"/>
</dbReference>
<dbReference type="Gene3D" id="1.10.490.10">
    <property type="entry name" value="Globins"/>
    <property type="match status" value="1"/>
</dbReference>
<evidence type="ECO:0000313" key="5">
    <source>
        <dbReference type="EMBL" id="KAK8965742.1"/>
    </source>
</evidence>
<gene>
    <name evidence="5" type="primary">HB2</name>
    <name evidence="5" type="ORF">KSP40_PGU022251</name>
</gene>
<reference evidence="5 6" key="1">
    <citation type="journal article" date="2022" name="Nat. Plants">
        <title>Genomes of leafy and leafless Platanthera orchids illuminate the evolution of mycoheterotrophy.</title>
        <authorList>
            <person name="Li M.H."/>
            <person name="Liu K.W."/>
            <person name="Li Z."/>
            <person name="Lu H.C."/>
            <person name="Ye Q.L."/>
            <person name="Zhang D."/>
            <person name="Wang J.Y."/>
            <person name="Li Y.F."/>
            <person name="Zhong Z.M."/>
            <person name="Liu X."/>
            <person name="Yu X."/>
            <person name="Liu D.K."/>
            <person name="Tu X.D."/>
            <person name="Liu B."/>
            <person name="Hao Y."/>
            <person name="Liao X.Y."/>
            <person name="Jiang Y.T."/>
            <person name="Sun W.H."/>
            <person name="Chen J."/>
            <person name="Chen Y.Q."/>
            <person name="Ai Y."/>
            <person name="Zhai J.W."/>
            <person name="Wu S.S."/>
            <person name="Zhou Z."/>
            <person name="Hsiao Y.Y."/>
            <person name="Wu W.L."/>
            <person name="Chen Y.Y."/>
            <person name="Lin Y.F."/>
            <person name="Hsu J.L."/>
            <person name="Li C.Y."/>
            <person name="Wang Z.W."/>
            <person name="Zhao X."/>
            <person name="Zhong W.Y."/>
            <person name="Ma X.K."/>
            <person name="Ma L."/>
            <person name="Huang J."/>
            <person name="Chen G.Z."/>
            <person name="Huang M.Z."/>
            <person name="Huang L."/>
            <person name="Peng D.H."/>
            <person name="Luo Y.B."/>
            <person name="Zou S.Q."/>
            <person name="Chen S.P."/>
            <person name="Lan S."/>
            <person name="Tsai W.C."/>
            <person name="Van de Peer Y."/>
            <person name="Liu Z.J."/>
        </authorList>
    </citation>
    <scope>NUCLEOTIDE SEQUENCE [LARGE SCALE GENOMIC DNA]</scope>
    <source>
        <strain evidence="5">Lor288</strain>
    </source>
</reference>
<keyword evidence="2" id="KW-0479">Metal-binding</keyword>
<keyword evidence="3" id="KW-0408">Iron</keyword>
<keyword evidence="1" id="KW-0349">Heme</keyword>
<organism evidence="5 6">
    <name type="scientific">Platanthera guangdongensis</name>
    <dbReference type="NCBI Taxonomy" id="2320717"/>
    <lineage>
        <taxon>Eukaryota</taxon>
        <taxon>Viridiplantae</taxon>
        <taxon>Streptophyta</taxon>
        <taxon>Embryophyta</taxon>
        <taxon>Tracheophyta</taxon>
        <taxon>Spermatophyta</taxon>
        <taxon>Magnoliopsida</taxon>
        <taxon>Liliopsida</taxon>
        <taxon>Asparagales</taxon>
        <taxon>Orchidaceae</taxon>
        <taxon>Orchidoideae</taxon>
        <taxon>Orchideae</taxon>
        <taxon>Orchidinae</taxon>
        <taxon>Platanthera</taxon>
    </lineage>
</organism>
<accession>A0ABR2MNI6</accession>
<dbReference type="InterPro" id="IPR012292">
    <property type="entry name" value="Globin/Proto"/>
</dbReference>
<comment type="caution">
    <text evidence="5">The sequence shown here is derived from an EMBL/GenBank/DDBJ whole genome shotgun (WGS) entry which is preliminary data.</text>
</comment>
<name>A0ABR2MNI6_9ASPA</name>
<dbReference type="InterPro" id="IPR001032">
    <property type="entry name" value="Leghaemoglobin-like"/>
</dbReference>
<evidence type="ECO:0000256" key="4">
    <source>
        <dbReference type="ARBA" id="ARBA00048118"/>
    </source>
</evidence>
<evidence type="ECO:0000256" key="3">
    <source>
        <dbReference type="ARBA" id="ARBA00023004"/>
    </source>
</evidence>
<evidence type="ECO:0000256" key="1">
    <source>
        <dbReference type="ARBA" id="ARBA00022617"/>
    </source>
</evidence>
<dbReference type="InterPro" id="IPR009050">
    <property type="entry name" value="Globin-like_sf"/>
</dbReference>
<dbReference type="PANTHER" id="PTHR22924">
    <property type="entry name" value="LEGHEMOGLOBIN-RELATED"/>
    <property type="match status" value="1"/>
</dbReference>
<dbReference type="EMBL" id="JBBWWR010000005">
    <property type="protein sequence ID" value="KAK8965742.1"/>
    <property type="molecule type" value="Genomic_DNA"/>
</dbReference>
<sequence length="243" mass="27205">MRARSKRPWSYGPGISCALISETSAFDSSRRKRSISQTHPTLITIFFIRLLLMDESQFIRGEGKQVFSRTSPKQKTCSTFSRTAPTIPRTTTNSRPMRSRYSSWSVDLPFSFFLSAPPLLFSSPLLTNPLLQTCNSAVQLQENGHLALPDDALKKLGLIHLEGGVKDSHFEVLRADSAYYALHNVVGNLNCPSSFGFVMQVMREALLATVREAAGDQWSDELSMAWAAAYDKLAYAIKMRMKE</sequence>
<dbReference type="SUPFAM" id="SSF46458">
    <property type="entry name" value="Globin-like"/>
    <property type="match status" value="1"/>
</dbReference>
<evidence type="ECO:0000256" key="2">
    <source>
        <dbReference type="ARBA" id="ARBA00022723"/>
    </source>
</evidence>
<keyword evidence="6" id="KW-1185">Reference proteome</keyword>
<proteinExistence type="predicted"/>
<dbReference type="PANTHER" id="PTHR22924:SF92">
    <property type="entry name" value="NON-SYMBIOTIC HEMOGLOBIN 2"/>
    <property type="match status" value="1"/>
</dbReference>